<reference evidence="11 12" key="2">
    <citation type="journal article" date="2011" name="Stand. Genomic Sci.">
        <title>Complete genome sequence of Tolumonas auensis type strain (TA 4).</title>
        <authorList>
            <person name="Chertkov O."/>
            <person name="Copeland A."/>
            <person name="Lucas S."/>
            <person name="Lapidus A."/>
            <person name="Berry K.W."/>
            <person name="Detter J.C."/>
            <person name="Del Rio T.G."/>
            <person name="Hammon N."/>
            <person name="Dalin E."/>
            <person name="Tice H."/>
            <person name="Pitluck S."/>
            <person name="Richardson P."/>
            <person name="Bruce D."/>
            <person name="Goodwin L."/>
            <person name="Han C."/>
            <person name="Tapia R."/>
            <person name="Saunders E."/>
            <person name="Schmutz J."/>
            <person name="Brettin T."/>
            <person name="Larimer F."/>
            <person name="Land M."/>
            <person name="Hauser L."/>
            <person name="Spring S."/>
            <person name="Rohde M."/>
            <person name="Kyrpides N.C."/>
            <person name="Ivanova N."/>
            <person name="Goker M."/>
            <person name="Beller H.R."/>
            <person name="Klenk H.P."/>
            <person name="Woyke T."/>
        </authorList>
    </citation>
    <scope>NUCLEOTIDE SEQUENCE [LARGE SCALE GENOMIC DNA]</scope>
    <source>
        <strain evidence="12">DSM 9187 / TA4</strain>
    </source>
</reference>
<keyword evidence="7 9" id="KW-1133">Transmembrane helix</keyword>
<keyword evidence="4" id="KW-0762">Sugar transport</keyword>
<dbReference type="GO" id="GO:0008982">
    <property type="term" value="F:protein-N(PI)-phosphohistidine-sugar phosphotransferase activity"/>
    <property type="evidence" value="ECO:0007669"/>
    <property type="project" value="InterPro"/>
</dbReference>
<keyword evidence="5" id="KW-0598">Phosphotransferase system</keyword>
<evidence type="ECO:0000259" key="10">
    <source>
        <dbReference type="PROSITE" id="PS51104"/>
    </source>
</evidence>
<feature type="transmembrane region" description="Helical" evidence="9">
    <location>
        <begin position="218"/>
        <end position="243"/>
    </location>
</feature>
<dbReference type="InterPro" id="IPR006327">
    <property type="entry name" value="PTS_IIC_fruc"/>
</dbReference>
<dbReference type="PANTHER" id="PTHR30505">
    <property type="entry name" value="FRUCTOSE-LIKE PERMEASE"/>
    <property type="match status" value="1"/>
</dbReference>
<dbReference type="GO" id="GO:0005886">
    <property type="term" value="C:plasma membrane"/>
    <property type="evidence" value="ECO:0007669"/>
    <property type="project" value="UniProtKB-SubCell"/>
</dbReference>
<keyword evidence="8 9" id="KW-0472">Membrane</keyword>
<feature type="transmembrane region" description="Helical" evidence="9">
    <location>
        <begin position="281"/>
        <end position="299"/>
    </location>
</feature>
<dbReference type="NCBIfam" id="TIGR01427">
    <property type="entry name" value="PTS_IIC_fructo"/>
    <property type="match status" value="1"/>
</dbReference>
<keyword evidence="2" id="KW-0813">Transport</keyword>
<dbReference type="eggNOG" id="COG1299">
    <property type="taxonomic scope" value="Bacteria"/>
</dbReference>
<evidence type="ECO:0000256" key="2">
    <source>
        <dbReference type="ARBA" id="ARBA00022448"/>
    </source>
</evidence>
<dbReference type="PROSITE" id="PS51104">
    <property type="entry name" value="PTS_EIIC_TYPE_2"/>
    <property type="match status" value="1"/>
</dbReference>
<accession>C4LFY5</accession>
<evidence type="ECO:0000256" key="4">
    <source>
        <dbReference type="ARBA" id="ARBA00022597"/>
    </source>
</evidence>
<dbReference type="PANTHER" id="PTHR30505:SF0">
    <property type="entry name" value="FRUCTOSE-LIKE PTS SYSTEM EIIBC COMPONENT-RELATED"/>
    <property type="match status" value="1"/>
</dbReference>
<keyword evidence="3" id="KW-1003">Cell membrane</keyword>
<feature type="transmembrane region" description="Helical" evidence="9">
    <location>
        <begin position="255"/>
        <end position="274"/>
    </location>
</feature>
<dbReference type="EMBL" id="CP001616">
    <property type="protein sequence ID" value="ACQ93502.1"/>
    <property type="molecule type" value="Genomic_DNA"/>
</dbReference>
<evidence type="ECO:0000256" key="1">
    <source>
        <dbReference type="ARBA" id="ARBA00004429"/>
    </source>
</evidence>
<evidence type="ECO:0000313" key="12">
    <source>
        <dbReference type="Proteomes" id="UP000009073"/>
    </source>
</evidence>
<dbReference type="RefSeq" id="WP_015878970.1">
    <property type="nucleotide sequence ID" value="NC_012691.1"/>
</dbReference>
<comment type="subcellular location">
    <subcellularLocation>
        <location evidence="1">Cell inner membrane</location>
        <topology evidence="1">Multi-pass membrane protein</topology>
    </subcellularLocation>
</comment>
<dbReference type="Proteomes" id="UP000009073">
    <property type="component" value="Chromosome"/>
</dbReference>
<dbReference type="GO" id="GO:0005351">
    <property type="term" value="F:carbohydrate:proton symporter activity"/>
    <property type="evidence" value="ECO:0007669"/>
    <property type="project" value="InterPro"/>
</dbReference>
<dbReference type="InterPro" id="IPR050864">
    <property type="entry name" value="Bacterial_PTS_Sugar_Transport"/>
</dbReference>
<dbReference type="InterPro" id="IPR003352">
    <property type="entry name" value="PTS_EIIC"/>
</dbReference>
<dbReference type="GO" id="GO:0090563">
    <property type="term" value="F:protein-phosphocysteine-sugar phosphotransferase activity"/>
    <property type="evidence" value="ECO:0007669"/>
    <property type="project" value="TreeGrafter"/>
</dbReference>
<feature type="domain" description="PTS EIIC type-2" evidence="10">
    <location>
        <begin position="13"/>
        <end position="349"/>
    </location>
</feature>
<evidence type="ECO:0000256" key="9">
    <source>
        <dbReference type="SAM" id="Phobius"/>
    </source>
</evidence>
<evidence type="ECO:0000256" key="7">
    <source>
        <dbReference type="ARBA" id="ARBA00022989"/>
    </source>
</evidence>
<feature type="transmembrane region" description="Helical" evidence="9">
    <location>
        <begin position="141"/>
        <end position="160"/>
    </location>
</feature>
<dbReference type="AlphaFoldDB" id="C4LFY5"/>
<dbReference type="STRING" id="595494.Tola_1899"/>
<keyword evidence="12" id="KW-1185">Reference proteome</keyword>
<evidence type="ECO:0000256" key="8">
    <source>
        <dbReference type="ARBA" id="ARBA00023136"/>
    </source>
</evidence>
<dbReference type="KEGG" id="tau:Tola_1899"/>
<organism evidence="11 12">
    <name type="scientific">Tolumonas auensis (strain DSM 9187 / NBRC 110442 / TA 4)</name>
    <dbReference type="NCBI Taxonomy" id="595494"/>
    <lineage>
        <taxon>Bacteria</taxon>
        <taxon>Pseudomonadati</taxon>
        <taxon>Pseudomonadota</taxon>
        <taxon>Gammaproteobacteria</taxon>
        <taxon>Aeromonadales</taxon>
        <taxon>Aeromonadaceae</taxon>
        <taxon>Tolumonas</taxon>
    </lineage>
</organism>
<dbReference type="InterPro" id="IPR013014">
    <property type="entry name" value="PTS_EIIC_2"/>
</dbReference>
<protein>
    <submittedName>
        <fullName evidence="11">PTS system, fructose subfamily, IIC subunit</fullName>
    </submittedName>
</protein>
<keyword evidence="6 9" id="KW-0812">Transmembrane</keyword>
<feature type="transmembrane region" description="Helical" evidence="9">
    <location>
        <begin position="61"/>
        <end position="83"/>
    </location>
</feature>
<proteinExistence type="predicted"/>
<evidence type="ECO:0000256" key="6">
    <source>
        <dbReference type="ARBA" id="ARBA00022692"/>
    </source>
</evidence>
<feature type="transmembrane region" description="Helical" evidence="9">
    <location>
        <begin position="95"/>
        <end position="121"/>
    </location>
</feature>
<dbReference type="HOGENOM" id="CLU_013155_0_1_6"/>
<dbReference type="Pfam" id="PF02378">
    <property type="entry name" value="PTS_EIIC"/>
    <property type="match status" value="1"/>
</dbReference>
<evidence type="ECO:0000256" key="3">
    <source>
        <dbReference type="ARBA" id="ARBA00022475"/>
    </source>
</evidence>
<evidence type="ECO:0000256" key="5">
    <source>
        <dbReference type="ARBA" id="ARBA00022683"/>
    </source>
</evidence>
<sequence length="349" mass="36107">MSIAKEKSLSSRILDPIMAGIGYMLPCVVAGGILIGVGFMLDDPTIDFNNYGHNTKLADFFTTTGSAIFHFMLPVLCAFIARYHGKDAAIPGGLAAGYLASIGKSGFLGALILGFFVGYLIVLLKRIFDKLPDSLSGTKDLLIIPLVSVLCTGAVTVFFVEPTVGILNAQLTDLLNSLSGSGNVLLGVITGGMESVDMGGPVNKTAYLFATGALSNGVYTIMSAVLAGGIVPPFVTAFASVIFKNKFTPDERKQGYTNFIVGLAGITEGAIPFLVRSPLPVIGSCVVGSGLAGGLSMYLGCSIRAPFGGVFVAPLNSNFGGWMLSVAAGITVGTILLGLSKKAERQVIA</sequence>
<gene>
    <name evidence="11" type="ordered locus">Tola_1899</name>
</gene>
<reference evidence="12" key="1">
    <citation type="submission" date="2009-05" db="EMBL/GenBank/DDBJ databases">
        <title>Complete sequence of Tolumonas auensis DSM 9187.</title>
        <authorList>
            <consortium name="US DOE Joint Genome Institute"/>
            <person name="Lucas S."/>
            <person name="Copeland A."/>
            <person name="Lapidus A."/>
            <person name="Glavina del Rio T."/>
            <person name="Tice H."/>
            <person name="Bruce D."/>
            <person name="Goodwin L."/>
            <person name="Pitluck S."/>
            <person name="Chertkov O."/>
            <person name="Brettin T."/>
            <person name="Detter J.C."/>
            <person name="Han C."/>
            <person name="Larimer F."/>
            <person name="Land M."/>
            <person name="Hauser L."/>
            <person name="Kyrpides N."/>
            <person name="Mikhailova N."/>
            <person name="Spring S."/>
            <person name="Beller H."/>
        </authorList>
    </citation>
    <scope>NUCLEOTIDE SEQUENCE [LARGE SCALE GENOMIC DNA]</scope>
    <source>
        <strain evidence="12">DSM 9187 / TA4</strain>
    </source>
</reference>
<dbReference type="GO" id="GO:0009401">
    <property type="term" value="P:phosphoenolpyruvate-dependent sugar phosphotransferase system"/>
    <property type="evidence" value="ECO:0007669"/>
    <property type="project" value="UniProtKB-KW"/>
</dbReference>
<evidence type="ECO:0000313" key="11">
    <source>
        <dbReference type="EMBL" id="ACQ93502.1"/>
    </source>
</evidence>
<dbReference type="OrthoDB" id="9782569at2"/>
<feature type="transmembrane region" description="Helical" evidence="9">
    <location>
        <begin position="21"/>
        <end position="41"/>
    </location>
</feature>
<feature type="transmembrane region" description="Helical" evidence="9">
    <location>
        <begin position="319"/>
        <end position="339"/>
    </location>
</feature>
<name>C4LFY5_TOLAT</name>